<dbReference type="EMBL" id="CAJPIZ010037457">
    <property type="protein sequence ID" value="CAG2121134.1"/>
    <property type="molecule type" value="Genomic_DNA"/>
</dbReference>
<gene>
    <name evidence="1" type="ORF">OSB1V03_LOCUS21080</name>
</gene>
<reference evidence="1" key="1">
    <citation type="submission" date="2020-11" db="EMBL/GenBank/DDBJ databases">
        <authorList>
            <person name="Tran Van P."/>
        </authorList>
    </citation>
    <scope>NUCLEOTIDE SEQUENCE</scope>
</reference>
<organism evidence="1">
    <name type="scientific">Medioppia subpectinata</name>
    <dbReference type="NCBI Taxonomy" id="1979941"/>
    <lineage>
        <taxon>Eukaryota</taxon>
        <taxon>Metazoa</taxon>
        <taxon>Ecdysozoa</taxon>
        <taxon>Arthropoda</taxon>
        <taxon>Chelicerata</taxon>
        <taxon>Arachnida</taxon>
        <taxon>Acari</taxon>
        <taxon>Acariformes</taxon>
        <taxon>Sarcoptiformes</taxon>
        <taxon>Oribatida</taxon>
        <taxon>Brachypylina</taxon>
        <taxon>Oppioidea</taxon>
        <taxon>Oppiidae</taxon>
        <taxon>Medioppia</taxon>
    </lineage>
</organism>
<proteinExistence type="predicted"/>
<dbReference type="Proteomes" id="UP000759131">
    <property type="component" value="Unassembled WGS sequence"/>
</dbReference>
<evidence type="ECO:0000313" key="1">
    <source>
        <dbReference type="EMBL" id="CAD7646658.1"/>
    </source>
</evidence>
<accession>A0A7R9QIC1</accession>
<name>A0A7R9QIC1_9ACAR</name>
<dbReference type="Gene3D" id="3.90.380.10">
    <property type="entry name" value="Naphthalene 1,2-dioxygenase Alpha Subunit, Chain A, domain 1"/>
    <property type="match status" value="1"/>
</dbReference>
<feature type="non-terminal residue" evidence="1">
    <location>
        <position position="1"/>
    </location>
</feature>
<dbReference type="EMBL" id="OC892032">
    <property type="protein sequence ID" value="CAD7646658.1"/>
    <property type="molecule type" value="Genomic_DNA"/>
</dbReference>
<protein>
    <submittedName>
        <fullName evidence="1">Uncharacterized protein</fullName>
    </submittedName>
</protein>
<evidence type="ECO:0000313" key="2">
    <source>
        <dbReference type="Proteomes" id="UP000759131"/>
    </source>
</evidence>
<sequence>FPFLPTLVAVYSHLPVSQTRTQSSIRVFSGPGLASRLMANVYGMLLEEHLRKDVVMRSNLKSPEKPILSSLDSRIAEYNQWFTTFYKH</sequence>
<keyword evidence="2" id="KW-1185">Reference proteome</keyword>
<dbReference type="AlphaFoldDB" id="A0A7R9QIC1"/>